<proteinExistence type="predicted"/>
<protein>
    <recommendedName>
        <fullName evidence="3">Lipoprotein</fullName>
    </recommendedName>
</protein>
<comment type="caution">
    <text evidence="1">The sequence shown here is derived from an EMBL/GenBank/DDBJ whole genome shotgun (WGS) entry which is preliminary data.</text>
</comment>
<evidence type="ECO:0000313" key="1">
    <source>
        <dbReference type="EMBL" id="MDC0708610.1"/>
    </source>
</evidence>
<dbReference type="RefSeq" id="WP_272146049.1">
    <property type="nucleotide sequence ID" value="NZ_JAQNDM010000002.1"/>
</dbReference>
<gene>
    <name evidence="1" type="ORF">POL68_09035</name>
</gene>
<dbReference type="EMBL" id="JAQNDM010000002">
    <property type="protein sequence ID" value="MDC0708610.1"/>
    <property type="molecule type" value="Genomic_DNA"/>
</dbReference>
<reference evidence="1 2" key="1">
    <citation type="submission" date="2022-11" db="EMBL/GenBank/DDBJ databases">
        <title>Minimal conservation of predation-associated metabolite biosynthetic gene clusters underscores biosynthetic potential of Myxococcota including descriptions for ten novel species: Archangium lansinium sp. nov., Myxococcus landrumus sp. nov., Nannocystis bai.</title>
        <authorList>
            <person name="Ahearne A."/>
            <person name="Stevens C."/>
            <person name="Dowd S."/>
        </authorList>
    </citation>
    <scope>NUCLEOTIDE SEQUENCE [LARGE SCALE GENOMIC DNA]</scope>
    <source>
        <strain evidence="1 2">NCWAL01</strain>
    </source>
</reference>
<evidence type="ECO:0008006" key="3">
    <source>
        <dbReference type="Google" id="ProtNLM"/>
    </source>
</evidence>
<dbReference type="Proteomes" id="UP001221838">
    <property type="component" value="Unassembled WGS sequence"/>
</dbReference>
<name>A0ABT5D4M3_9BACT</name>
<organism evidence="1 2">
    <name type="scientific">Stigmatella ashevillensis</name>
    <dbReference type="NCBI Taxonomy" id="2995309"/>
    <lineage>
        <taxon>Bacteria</taxon>
        <taxon>Pseudomonadati</taxon>
        <taxon>Myxococcota</taxon>
        <taxon>Myxococcia</taxon>
        <taxon>Myxococcales</taxon>
        <taxon>Cystobacterineae</taxon>
        <taxon>Archangiaceae</taxon>
        <taxon>Stigmatella</taxon>
    </lineage>
</organism>
<keyword evidence="2" id="KW-1185">Reference proteome</keyword>
<evidence type="ECO:0000313" key="2">
    <source>
        <dbReference type="Proteomes" id="UP001221838"/>
    </source>
</evidence>
<sequence>MLYVVAPTLAQSSVPHIAVSQVTGITDSARAKVLSHLASGEWAKAIQAYEVATGLKAPLWLTGFKAIFSASNQLAGSCQGVARSIHSTFTQLGGRPEYVKLLTSDRERFPNMIFKLDNGKDANVSLNGFHVVVRMSGRAYDAYTGASGLPWAEYLGRLGSRAPILEQVAESP</sequence>
<accession>A0ABT5D4M3</accession>